<proteinExistence type="predicted"/>
<name>A0A8S5Q4J9_9CAUD</name>
<protein>
    <submittedName>
        <fullName evidence="1">Uncharacterized protein</fullName>
    </submittedName>
</protein>
<dbReference type="EMBL" id="BK015568">
    <property type="protein sequence ID" value="DAE13667.1"/>
    <property type="molecule type" value="Genomic_DNA"/>
</dbReference>
<organism evidence="1">
    <name type="scientific">Siphoviridae sp. ctQqU1</name>
    <dbReference type="NCBI Taxonomy" id="2825496"/>
    <lineage>
        <taxon>Viruses</taxon>
        <taxon>Duplodnaviria</taxon>
        <taxon>Heunggongvirae</taxon>
        <taxon>Uroviricota</taxon>
        <taxon>Caudoviricetes</taxon>
    </lineage>
</organism>
<sequence>MTKAFRAKLLKAGALDTAKYRYAVYHGHAYDVIKRIKKTEIRSWNAENDEYWESVEYICY</sequence>
<reference evidence="1" key="1">
    <citation type="journal article" date="2021" name="Proc. Natl. Acad. Sci. U.S.A.">
        <title>A Catalog of Tens of Thousands of Viruses from Human Metagenomes Reveals Hidden Associations with Chronic Diseases.</title>
        <authorList>
            <person name="Tisza M.J."/>
            <person name="Buck C.B."/>
        </authorList>
    </citation>
    <scope>NUCLEOTIDE SEQUENCE</scope>
    <source>
        <strain evidence="1">CtQqU1</strain>
    </source>
</reference>
<accession>A0A8S5Q4J9</accession>
<evidence type="ECO:0000313" key="1">
    <source>
        <dbReference type="EMBL" id="DAE13667.1"/>
    </source>
</evidence>